<accession>A0AAD7L4A3</accession>
<proteinExistence type="predicted"/>
<evidence type="ECO:0000313" key="2">
    <source>
        <dbReference type="Proteomes" id="UP001163823"/>
    </source>
</evidence>
<name>A0AAD7L4A3_QUISA</name>
<comment type="caution">
    <text evidence="1">The sequence shown here is derived from an EMBL/GenBank/DDBJ whole genome shotgun (WGS) entry which is preliminary data.</text>
</comment>
<reference evidence="1" key="1">
    <citation type="journal article" date="2023" name="Science">
        <title>Elucidation of the pathway for biosynthesis of saponin adjuvants from the soapbark tree.</title>
        <authorList>
            <person name="Reed J."/>
            <person name="Orme A."/>
            <person name="El-Demerdash A."/>
            <person name="Owen C."/>
            <person name="Martin L.B.B."/>
            <person name="Misra R.C."/>
            <person name="Kikuchi S."/>
            <person name="Rejzek M."/>
            <person name="Martin A.C."/>
            <person name="Harkess A."/>
            <person name="Leebens-Mack J."/>
            <person name="Louveau T."/>
            <person name="Stephenson M.J."/>
            <person name="Osbourn A."/>
        </authorList>
    </citation>
    <scope>NUCLEOTIDE SEQUENCE</scope>
    <source>
        <strain evidence="1">S10</strain>
    </source>
</reference>
<keyword evidence="2" id="KW-1185">Reference proteome</keyword>
<sequence length="70" mass="8003">MGYRSGTFIYLTVSQKYGKTYKANMSENVLFQYWLPVYLSMLEFTTFRSKALWPRLGAWASAQSGSSTGQ</sequence>
<evidence type="ECO:0000313" key="1">
    <source>
        <dbReference type="EMBL" id="KAJ7951084.1"/>
    </source>
</evidence>
<organism evidence="1 2">
    <name type="scientific">Quillaja saponaria</name>
    <name type="common">Soap bark tree</name>
    <dbReference type="NCBI Taxonomy" id="32244"/>
    <lineage>
        <taxon>Eukaryota</taxon>
        <taxon>Viridiplantae</taxon>
        <taxon>Streptophyta</taxon>
        <taxon>Embryophyta</taxon>
        <taxon>Tracheophyta</taxon>
        <taxon>Spermatophyta</taxon>
        <taxon>Magnoliopsida</taxon>
        <taxon>eudicotyledons</taxon>
        <taxon>Gunneridae</taxon>
        <taxon>Pentapetalae</taxon>
        <taxon>rosids</taxon>
        <taxon>fabids</taxon>
        <taxon>Fabales</taxon>
        <taxon>Quillajaceae</taxon>
        <taxon>Quillaja</taxon>
    </lineage>
</organism>
<dbReference type="KEGG" id="qsa:O6P43_027181"/>
<dbReference type="EMBL" id="JARAOO010000011">
    <property type="protein sequence ID" value="KAJ7951084.1"/>
    <property type="molecule type" value="Genomic_DNA"/>
</dbReference>
<dbReference type="Proteomes" id="UP001163823">
    <property type="component" value="Chromosome 11"/>
</dbReference>
<protein>
    <submittedName>
        <fullName evidence="1">Uncharacterized protein</fullName>
    </submittedName>
</protein>
<gene>
    <name evidence="1" type="ORF">O6P43_027181</name>
</gene>
<dbReference type="AlphaFoldDB" id="A0AAD7L4A3"/>